<sequence>MSLASAKNLDPAASLRGEGAVRAPKVARILVVDDEKPVRTMLATALERQGYTVEQASGGREALEALELNNFNLVLTDIVMNDVNGIALLERIHALQPNLPVVMVTAVHDISIAIDSMRRGAYDYLLKPFERDQLLSTVERALSHRQALEETQNYHQSLEQMVRARTEMLRHAMEDLEHSYDVTLEALGDALDLKDSETEGHSKRVTAYAIALARAMGIPPEEIKIIARGAFLHDIGKMAIPDDILRKPGKLTPEEQDLMREHCTRGYHMLRKIPFLAGAAEIVLCHQEYYDGNGYPNGLRGREIPVGARIFAVADTLDAITSDRPYRKARGFDTAREEILRCSGTQFDPAVVEVFLKIPNELWQELRSEISGQNKRYSTFEMTSSSSPSEPFDLIP</sequence>
<dbReference type="SMART" id="SM00448">
    <property type="entry name" value="REC"/>
    <property type="match status" value="1"/>
</dbReference>
<evidence type="ECO:0000256" key="3">
    <source>
        <dbReference type="ARBA" id="ARBA00023015"/>
    </source>
</evidence>
<dbReference type="InterPro" id="IPR037522">
    <property type="entry name" value="HD_GYP_dom"/>
</dbReference>
<dbReference type="InterPro" id="IPR052020">
    <property type="entry name" value="Cyclic_di-GMP/3'3'-cGAMP_PDE"/>
</dbReference>
<reference evidence="9" key="1">
    <citation type="submission" date="2018-02" db="EMBL/GenBank/DDBJ databases">
        <authorList>
            <person name="Hausmann B."/>
        </authorList>
    </citation>
    <scope>NUCLEOTIDE SEQUENCE [LARGE SCALE GENOMIC DNA]</scope>
    <source>
        <strain evidence="9">Peat soil MAG SbA5</strain>
    </source>
</reference>
<evidence type="ECO:0000259" key="6">
    <source>
        <dbReference type="PROSITE" id="PS50110"/>
    </source>
</evidence>
<dbReference type="AlphaFoldDB" id="A0A2N9M3G1"/>
<dbReference type="NCBIfam" id="TIGR00277">
    <property type="entry name" value="HDIG"/>
    <property type="match status" value="1"/>
</dbReference>
<keyword evidence="4" id="KW-0804">Transcription</keyword>
<evidence type="ECO:0000256" key="5">
    <source>
        <dbReference type="PROSITE-ProRule" id="PRU00169"/>
    </source>
</evidence>
<evidence type="ECO:0000256" key="2">
    <source>
        <dbReference type="ARBA" id="ARBA00023012"/>
    </source>
</evidence>
<dbReference type="OrthoDB" id="9804747at2"/>
<evidence type="ECO:0000256" key="4">
    <source>
        <dbReference type="ARBA" id="ARBA00023163"/>
    </source>
</evidence>
<dbReference type="EMBL" id="OKRB01000134">
    <property type="protein sequence ID" value="SPE30034.1"/>
    <property type="molecule type" value="Genomic_DNA"/>
</dbReference>
<evidence type="ECO:0000256" key="1">
    <source>
        <dbReference type="ARBA" id="ARBA00022553"/>
    </source>
</evidence>
<dbReference type="SUPFAM" id="SSF52172">
    <property type="entry name" value="CheY-like"/>
    <property type="match status" value="1"/>
</dbReference>
<dbReference type="Proteomes" id="UP000239735">
    <property type="component" value="Unassembled WGS sequence"/>
</dbReference>
<dbReference type="PANTHER" id="PTHR45228">
    <property type="entry name" value="CYCLIC DI-GMP PHOSPHODIESTERASE TM_0186-RELATED"/>
    <property type="match status" value="1"/>
</dbReference>
<dbReference type="PROSITE" id="PS50110">
    <property type="entry name" value="RESPONSE_REGULATORY"/>
    <property type="match status" value="1"/>
</dbReference>
<dbReference type="Pfam" id="PF00072">
    <property type="entry name" value="Response_reg"/>
    <property type="match status" value="1"/>
</dbReference>
<dbReference type="FunFam" id="3.40.50.2300:FF:000018">
    <property type="entry name" value="DNA-binding transcriptional regulator NtrC"/>
    <property type="match status" value="1"/>
</dbReference>
<dbReference type="Gene3D" id="3.40.50.2300">
    <property type="match status" value="1"/>
</dbReference>
<evidence type="ECO:0000259" key="7">
    <source>
        <dbReference type="PROSITE" id="PS51832"/>
    </source>
</evidence>
<protein>
    <submittedName>
        <fullName evidence="8">Response regulator</fullName>
    </submittedName>
</protein>
<dbReference type="InterPro" id="IPR003607">
    <property type="entry name" value="HD/PDEase_dom"/>
</dbReference>
<feature type="modified residue" description="4-aspartylphosphate" evidence="5">
    <location>
        <position position="77"/>
    </location>
</feature>
<dbReference type="PROSITE" id="PS51832">
    <property type="entry name" value="HD_GYP"/>
    <property type="match status" value="1"/>
</dbReference>
<dbReference type="InterPro" id="IPR006675">
    <property type="entry name" value="HDIG_dom"/>
</dbReference>
<dbReference type="GO" id="GO:0000160">
    <property type="term" value="P:phosphorelay signal transduction system"/>
    <property type="evidence" value="ECO:0007669"/>
    <property type="project" value="UniProtKB-KW"/>
</dbReference>
<dbReference type="CDD" id="cd00077">
    <property type="entry name" value="HDc"/>
    <property type="match status" value="1"/>
</dbReference>
<feature type="domain" description="HD-GYP" evidence="7">
    <location>
        <begin position="176"/>
        <end position="371"/>
    </location>
</feature>
<keyword evidence="2" id="KW-0902">Two-component regulatory system</keyword>
<evidence type="ECO:0000313" key="9">
    <source>
        <dbReference type="Proteomes" id="UP000239735"/>
    </source>
</evidence>
<proteinExistence type="predicted"/>
<keyword evidence="1 5" id="KW-0597">Phosphoprotein</keyword>
<accession>A0A2N9M3G1</accession>
<dbReference type="PANTHER" id="PTHR45228:SF5">
    <property type="entry name" value="CYCLIC DI-GMP PHOSPHODIESTERASE VC_1348-RELATED"/>
    <property type="match status" value="1"/>
</dbReference>
<name>A0A2N9M3G1_9BACT</name>
<dbReference type="InterPro" id="IPR011006">
    <property type="entry name" value="CheY-like_superfamily"/>
</dbReference>
<dbReference type="SUPFAM" id="SSF109604">
    <property type="entry name" value="HD-domain/PDEase-like"/>
    <property type="match status" value="1"/>
</dbReference>
<dbReference type="InterPro" id="IPR001789">
    <property type="entry name" value="Sig_transdc_resp-reg_receiver"/>
</dbReference>
<dbReference type="SMART" id="SM00471">
    <property type="entry name" value="HDc"/>
    <property type="match status" value="1"/>
</dbReference>
<feature type="domain" description="Response regulatory" evidence="6">
    <location>
        <begin position="28"/>
        <end position="142"/>
    </location>
</feature>
<gene>
    <name evidence="8" type="ORF">SBA5_730018</name>
</gene>
<keyword evidence="3" id="KW-0805">Transcription regulation</keyword>
<dbReference type="Gene3D" id="1.10.3210.10">
    <property type="entry name" value="Hypothetical protein af1432"/>
    <property type="match status" value="1"/>
</dbReference>
<dbReference type="Pfam" id="PF13487">
    <property type="entry name" value="HD_5"/>
    <property type="match status" value="1"/>
</dbReference>
<organism evidence="8 9">
    <name type="scientific">Candidatus Sulfuritelmatomonas gaucii</name>
    <dbReference type="NCBI Taxonomy" id="2043161"/>
    <lineage>
        <taxon>Bacteria</taxon>
        <taxon>Pseudomonadati</taxon>
        <taxon>Acidobacteriota</taxon>
        <taxon>Terriglobia</taxon>
        <taxon>Terriglobales</taxon>
        <taxon>Acidobacteriaceae</taxon>
        <taxon>Candidatus Sulfuritelmatomonas</taxon>
    </lineage>
</organism>
<evidence type="ECO:0000313" key="8">
    <source>
        <dbReference type="EMBL" id="SPE30034.1"/>
    </source>
</evidence>